<evidence type="ECO:0000313" key="1">
    <source>
        <dbReference type="EMBL" id="MBP1937157.1"/>
    </source>
</evidence>
<proteinExistence type="predicted"/>
<organism evidence="1 2">
    <name type="scientific">Paenibacillus sediminis</name>
    <dbReference type="NCBI Taxonomy" id="664909"/>
    <lineage>
        <taxon>Bacteria</taxon>
        <taxon>Bacillati</taxon>
        <taxon>Bacillota</taxon>
        <taxon>Bacilli</taxon>
        <taxon>Bacillales</taxon>
        <taxon>Paenibacillaceae</taxon>
        <taxon>Paenibacillus</taxon>
    </lineage>
</organism>
<gene>
    <name evidence="1" type="ORF">J2Z20_002050</name>
</gene>
<dbReference type="SUPFAM" id="SSF88659">
    <property type="entry name" value="Sigma3 and sigma4 domains of RNA polymerase sigma factors"/>
    <property type="match status" value="1"/>
</dbReference>
<evidence type="ECO:0000313" key="2">
    <source>
        <dbReference type="Proteomes" id="UP001519273"/>
    </source>
</evidence>
<dbReference type="GO" id="GO:0000428">
    <property type="term" value="C:DNA-directed RNA polymerase complex"/>
    <property type="evidence" value="ECO:0007669"/>
    <property type="project" value="UniProtKB-KW"/>
</dbReference>
<dbReference type="RefSeq" id="WP_209849073.1">
    <property type="nucleotide sequence ID" value="NZ_CBCRVE010000008.1"/>
</dbReference>
<name>A0ABS4H3P3_9BACL</name>
<sequence>MITEMECRDMTKEELTAISIYWEKNKKVLCNPVIRGFFEDKANVLLLARHLVNPSKEASSKLEGAFLRYFFRVRFTKYLCSLIRYCDIDYHRKRTRDELRYPLVFDALMGDGESTIGEILYSTAIEEEIPISDPKTFQQSFNDDSLFYAFNRLTDKQKLIITLAYSTSAIDNEIARLLHISQQAITKTRQTALKKMRNNITDRQQESHRN</sequence>
<dbReference type="Gene3D" id="1.20.140.160">
    <property type="match status" value="1"/>
</dbReference>
<protein>
    <submittedName>
        <fullName evidence="1">DNA-directed RNA polymerase specialized sigma24 family protein</fullName>
    </submittedName>
</protein>
<keyword evidence="2" id="KW-1185">Reference proteome</keyword>
<dbReference type="Proteomes" id="UP001519273">
    <property type="component" value="Unassembled WGS sequence"/>
</dbReference>
<comment type="caution">
    <text evidence="1">The sequence shown here is derived from an EMBL/GenBank/DDBJ whole genome shotgun (WGS) entry which is preliminary data.</text>
</comment>
<reference evidence="1 2" key="1">
    <citation type="submission" date="2021-03" db="EMBL/GenBank/DDBJ databases">
        <title>Genomic Encyclopedia of Type Strains, Phase IV (KMG-IV): sequencing the most valuable type-strain genomes for metagenomic binning, comparative biology and taxonomic classification.</title>
        <authorList>
            <person name="Goeker M."/>
        </authorList>
    </citation>
    <scope>NUCLEOTIDE SEQUENCE [LARGE SCALE GENOMIC DNA]</scope>
    <source>
        <strain evidence="1 2">DSM 23491</strain>
    </source>
</reference>
<dbReference type="InterPro" id="IPR013324">
    <property type="entry name" value="RNA_pol_sigma_r3/r4-like"/>
</dbReference>
<keyword evidence="1" id="KW-0804">Transcription</keyword>
<keyword evidence="1" id="KW-0240">DNA-directed RNA polymerase</keyword>
<dbReference type="EMBL" id="JAGGKP010000004">
    <property type="protein sequence ID" value="MBP1937157.1"/>
    <property type="molecule type" value="Genomic_DNA"/>
</dbReference>
<accession>A0ABS4H3P3</accession>